<name>A0A1M6B5A4_9FIRM</name>
<feature type="chain" id="PRO_5038434968" evidence="1">
    <location>
        <begin position="23"/>
        <end position="409"/>
    </location>
</feature>
<dbReference type="InterPro" id="IPR005151">
    <property type="entry name" value="Tail-specific_protease"/>
</dbReference>
<dbReference type="Gene3D" id="3.90.226.10">
    <property type="entry name" value="2-enoyl-CoA Hydratase, Chain A, domain 1"/>
    <property type="match status" value="1"/>
</dbReference>
<sequence>MVRKRFMGISAVLLITVFILMACTDEETAIAAEDAATYGIIETHMSTEEKLEDFYYMYKLLEDNYPFFNVNKRLYNVDWLKNKKKYEKMIKITKNDAEFFVAIDKILNDLNNPHTHVFNGNVYRSYYKHFYPDEHPVLNYEKSMKRYGFDGNVENIGLDSDFDFLATNDEVLKTAILIENKVAYMKIDSMSYNHIKEDYAKVEKFLKEVKDYEKLIIDIRGNTGGFDDYWKNIVGFLIDDTLKAEYYCFYRGNYRDKYDLYKVPLSKPIRKLDEEALRKFPSEVKEDYDYYTKNLVIVKPWNILDFKGKVYLLVDRYVFSSAEKFASFAKDSGFAILIGEPTGGDRVFAEIPFAYLPNSGLVIRFSAELGINNDGTINMETKTTPHIRVDATPNEDFTKDACIQAAIKD</sequence>
<dbReference type="CDD" id="cd07563">
    <property type="entry name" value="Peptidase_S41_IRBP"/>
    <property type="match status" value="1"/>
</dbReference>
<dbReference type="AlphaFoldDB" id="A0A1M6B5A4"/>
<feature type="domain" description="Tail specific protease" evidence="2">
    <location>
        <begin position="181"/>
        <end position="389"/>
    </location>
</feature>
<keyword evidence="4" id="KW-1185">Reference proteome</keyword>
<evidence type="ECO:0000256" key="1">
    <source>
        <dbReference type="SAM" id="SignalP"/>
    </source>
</evidence>
<keyword evidence="1" id="KW-0732">Signal</keyword>
<dbReference type="SUPFAM" id="SSF52096">
    <property type="entry name" value="ClpP/crotonase"/>
    <property type="match status" value="1"/>
</dbReference>
<proteinExistence type="predicted"/>
<dbReference type="InterPro" id="IPR029045">
    <property type="entry name" value="ClpP/crotonase-like_dom_sf"/>
</dbReference>
<feature type="signal peptide" evidence="1">
    <location>
        <begin position="1"/>
        <end position="22"/>
    </location>
</feature>
<dbReference type="Proteomes" id="UP000184442">
    <property type="component" value="Unassembled WGS sequence"/>
</dbReference>
<gene>
    <name evidence="3" type="ORF">SAMN02745176_00280</name>
</gene>
<dbReference type="STRING" id="1122184.SAMN02745176_00280"/>
<dbReference type="EMBL" id="FQZS01000003">
    <property type="protein sequence ID" value="SHI43911.1"/>
    <property type="molecule type" value="Genomic_DNA"/>
</dbReference>
<reference evidence="3 4" key="1">
    <citation type="submission" date="2016-11" db="EMBL/GenBank/DDBJ databases">
        <authorList>
            <person name="Jaros S."/>
            <person name="Januszkiewicz K."/>
            <person name="Wedrychowicz H."/>
        </authorList>
    </citation>
    <scope>NUCLEOTIDE SEQUENCE [LARGE SCALE GENOMIC DNA]</scope>
    <source>
        <strain evidence="3 4">DSM 19022</strain>
    </source>
</reference>
<dbReference type="Pfam" id="PF03572">
    <property type="entry name" value="Peptidase_S41"/>
    <property type="match status" value="1"/>
</dbReference>
<dbReference type="GO" id="GO:0006508">
    <property type="term" value="P:proteolysis"/>
    <property type="evidence" value="ECO:0007669"/>
    <property type="project" value="UniProtKB-KW"/>
</dbReference>
<dbReference type="Gene3D" id="3.30.750.44">
    <property type="match status" value="1"/>
</dbReference>
<dbReference type="GO" id="GO:0008236">
    <property type="term" value="F:serine-type peptidase activity"/>
    <property type="evidence" value="ECO:0007669"/>
    <property type="project" value="InterPro"/>
</dbReference>
<evidence type="ECO:0000259" key="2">
    <source>
        <dbReference type="Pfam" id="PF03572"/>
    </source>
</evidence>
<dbReference type="PROSITE" id="PS51257">
    <property type="entry name" value="PROKAR_LIPOPROTEIN"/>
    <property type="match status" value="1"/>
</dbReference>
<evidence type="ECO:0000313" key="4">
    <source>
        <dbReference type="Proteomes" id="UP000184442"/>
    </source>
</evidence>
<protein>
    <submittedName>
        <fullName evidence="3">Tricorn protease C1 domain-containing protein</fullName>
    </submittedName>
</protein>
<accession>A0A1M6B5A4</accession>
<keyword evidence="3" id="KW-0378">Hydrolase</keyword>
<dbReference type="RefSeq" id="WP_073023708.1">
    <property type="nucleotide sequence ID" value="NZ_FQZS01000003.1"/>
</dbReference>
<organism evidence="3 4">
    <name type="scientific">Lutispora thermophila DSM 19022</name>
    <dbReference type="NCBI Taxonomy" id="1122184"/>
    <lineage>
        <taxon>Bacteria</taxon>
        <taxon>Bacillati</taxon>
        <taxon>Bacillota</taxon>
        <taxon>Clostridia</taxon>
        <taxon>Lutisporales</taxon>
        <taxon>Lutisporaceae</taxon>
        <taxon>Lutispora</taxon>
    </lineage>
</organism>
<evidence type="ECO:0000313" key="3">
    <source>
        <dbReference type="EMBL" id="SHI43911.1"/>
    </source>
</evidence>
<keyword evidence="3" id="KW-0645">Protease</keyword>